<dbReference type="KEGG" id="osu:NT6N_00920"/>
<evidence type="ECO:0000256" key="3">
    <source>
        <dbReference type="ARBA" id="ARBA00009014"/>
    </source>
</evidence>
<dbReference type="PANTHER" id="PTHR39321:SF3">
    <property type="entry name" value="PHOSPHOPANTETHEINE ADENYLYLTRANSFERASE"/>
    <property type="match status" value="1"/>
</dbReference>
<feature type="domain" description="Cytidyltransferase-like" evidence="12">
    <location>
        <begin position="16"/>
        <end position="171"/>
    </location>
</feature>
<evidence type="ECO:0000256" key="2">
    <source>
        <dbReference type="ARBA" id="ARBA00005019"/>
    </source>
</evidence>
<evidence type="ECO:0000256" key="10">
    <source>
        <dbReference type="ARBA" id="ARBA00048721"/>
    </source>
</evidence>
<dbReference type="InterPro" id="IPR004821">
    <property type="entry name" value="Cyt_trans-like"/>
</dbReference>
<comment type="similarity">
    <text evidence="3 11">Belongs to the NadD family.</text>
</comment>
<dbReference type="Pfam" id="PF01467">
    <property type="entry name" value="CTP_transf_like"/>
    <property type="match status" value="1"/>
</dbReference>
<keyword evidence="4 11" id="KW-0662">Pyridine nucleotide biosynthesis</keyword>
<comment type="catalytic activity">
    <reaction evidence="10 11">
        <text>nicotinate beta-D-ribonucleotide + ATP + H(+) = deamido-NAD(+) + diphosphate</text>
        <dbReference type="Rhea" id="RHEA:22860"/>
        <dbReference type="ChEBI" id="CHEBI:15378"/>
        <dbReference type="ChEBI" id="CHEBI:30616"/>
        <dbReference type="ChEBI" id="CHEBI:33019"/>
        <dbReference type="ChEBI" id="CHEBI:57502"/>
        <dbReference type="ChEBI" id="CHEBI:58437"/>
        <dbReference type="EC" id="2.7.7.18"/>
    </reaction>
</comment>
<proteinExistence type="inferred from homology"/>
<organism evidence="13">
    <name type="scientific">Oceaniferula spumae</name>
    <dbReference type="NCBI Taxonomy" id="2979115"/>
    <lineage>
        <taxon>Bacteria</taxon>
        <taxon>Pseudomonadati</taxon>
        <taxon>Verrucomicrobiota</taxon>
        <taxon>Verrucomicrobiia</taxon>
        <taxon>Verrucomicrobiales</taxon>
        <taxon>Verrucomicrobiaceae</taxon>
        <taxon>Oceaniferula</taxon>
    </lineage>
</organism>
<comment type="pathway">
    <text evidence="2 11">Cofactor biosynthesis; NAD(+) biosynthesis; deamido-NAD(+) from nicotinate D-ribonucleotide: step 1/1.</text>
</comment>
<dbReference type="InterPro" id="IPR014729">
    <property type="entry name" value="Rossmann-like_a/b/a_fold"/>
</dbReference>
<evidence type="ECO:0000256" key="8">
    <source>
        <dbReference type="ARBA" id="ARBA00022840"/>
    </source>
</evidence>
<dbReference type="GO" id="GO:0005524">
    <property type="term" value="F:ATP binding"/>
    <property type="evidence" value="ECO:0007669"/>
    <property type="project" value="UniProtKB-KW"/>
</dbReference>
<comment type="function">
    <text evidence="1 11">Catalyzes the reversible adenylation of nicotinate mononucleotide (NaMN) to nicotinic acid adenine dinucleotide (NaAD).</text>
</comment>
<dbReference type="AlphaFoldDB" id="A0AAT9FGF2"/>
<evidence type="ECO:0000256" key="6">
    <source>
        <dbReference type="ARBA" id="ARBA00022695"/>
    </source>
</evidence>
<protein>
    <recommendedName>
        <fullName evidence="11">Probable nicotinate-nucleotide adenylyltransferase</fullName>
        <ecNumber evidence="11">2.7.7.18</ecNumber>
    </recommendedName>
    <alternativeName>
        <fullName evidence="11">Deamido-NAD(+) diphosphorylase</fullName>
    </alternativeName>
    <alternativeName>
        <fullName evidence="11">Deamido-NAD(+) pyrophosphorylase</fullName>
    </alternativeName>
    <alternativeName>
        <fullName evidence="11">Nicotinate mononucleotide adenylyltransferase</fullName>
        <shortName evidence="11">NaMN adenylyltransferase</shortName>
    </alternativeName>
</protein>
<name>A0AAT9FGF2_9BACT</name>
<sequence length="213" mass="24469">MYASSPDNHAQPRICLFGGTFDPIHLGHSHIAAAAIRELTLDRLIFLPCRQSPHKTGKKHASSEHRLEMCRLATANLQHAEVDDFDLTAPEPCYSWRTVEHMRNRFPDARFFWLMGTDQWLALPRWNRVDHLASMVEFIVFTRGEKPAPREGYRMHSLSGDHPASATQLRQAVADQDLSLLDQWLHPDVLKYIQKNHLYLPDSPEKRNNQAGS</sequence>
<evidence type="ECO:0000256" key="4">
    <source>
        <dbReference type="ARBA" id="ARBA00022642"/>
    </source>
</evidence>
<keyword evidence="9 11" id="KW-0520">NAD</keyword>
<evidence type="ECO:0000256" key="9">
    <source>
        <dbReference type="ARBA" id="ARBA00023027"/>
    </source>
</evidence>
<evidence type="ECO:0000313" key="13">
    <source>
        <dbReference type="EMBL" id="BDS05052.1"/>
    </source>
</evidence>
<dbReference type="PANTHER" id="PTHR39321">
    <property type="entry name" value="NICOTINATE-NUCLEOTIDE ADENYLYLTRANSFERASE-RELATED"/>
    <property type="match status" value="1"/>
</dbReference>
<evidence type="ECO:0000256" key="7">
    <source>
        <dbReference type="ARBA" id="ARBA00022741"/>
    </source>
</evidence>
<gene>
    <name evidence="11 13" type="primary">nadD</name>
    <name evidence="13" type="ORF">NT6N_00920</name>
</gene>
<dbReference type="CDD" id="cd02165">
    <property type="entry name" value="NMNAT"/>
    <property type="match status" value="1"/>
</dbReference>
<keyword evidence="7 11" id="KW-0547">Nucleotide-binding</keyword>
<dbReference type="EMBL" id="AP026866">
    <property type="protein sequence ID" value="BDS05052.1"/>
    <property type="molecule type" value="Genomic_DNA"/>
</dbReference>
<keyword evidence="8 11" id="KW-0067">ATP-binding</keyword>
<dbReference type="Gene3D" id="3.40.50.620">
    <property type="entry name" value="HUPs"/>
    <property type="match status" value="1"/>
</dbReference>
<reference evidence="13" key="1">
    <citation type="submission" date="2024-07" db="EMBL/GenBank/DDBJ databases">
        <title>Complete genome sequence of Verrucomicrobiaceae bacterium NT6N.</title>
        <authorList>
            <person name="Huang C."/>
            <person name="Takami H."/>
            <person name="Hamasaki K."/>
        </authorList>
    </citation>
    <scope>NUCLEOTIDE SEQUENCE</scope>
    <source>
        <strain evidence="13">NT6N</strain>
    </source>
</reference>
<dbReference type="NCBIfam" id="TIGR00482">
    <property type="entry name" value="nicotinate (nicotinamide) nucleotide adenylyltransferase"/>
    <property type="match status" value="1"/>
</dbReference>
<dbReference type="GO" id="GO:0009435">
    <property type="term" value="P:NAD+ biosynthetic process"/>
    <property type="evidence" value="ECO:0007669"/>
    <property type="project" value="UniProtKB-UniRule"/>
</dbReference>
<evidence type="ECO:0000256" key="1">
    <source>
        <dbReference type="ARBA" id="ARBA00002324"/>
    </source>
</evidence>
<dbReference type="SUPFAM" id="SSF52374">
    <property type="entry name" value="Nucleotidylyl transferase"/>
    <property type="match status" value="1"/>
</dbReference>
<dbReference type="NCBIfam" id="TIGR00125">
    <property type="entry name" value="cyt_tran_rel"/>
    <property type="match status" value="1"/>
</dbReference>
<keyword evidence="5 11" id="KW-0808">Transferase</keyword>
<evidence type="ECO:0000256" key="5">
    <source>
        <dbReference type="ARBA" id="ARBA00022679"/>
    </source>
</evidence>
<accession>A0AAT9FGF2</accession>
<evidence type="ECO:0000259" key="12">
    <source>
        <dbReference type="Pfam" id="PF01467"/>
    </source>
</evidence>
<dbReference type="HAMAP" id="MF_00244">
    <property type="entry name" value="NaMN_adenylyltr"/>
    <property type="match status" value="1"/>
</dbReference>
<dbReference type="InterPro" id="IPR005248">
    <property type="entry name" value="NadD/NMNAT"/>
</dbReference>
<dbReference type="GO" id="GO:0004515">
    <property type="term" value="F:nicotinate-nucleotide adenylyltransferase activity"/>
    <property type="evidence" value="ECO:0007669"/>
    <property type="project" value="UniProtKB-UniRule"/>
</dbReference>
<keyword evidence="6 11" id="KW-0548">Nucleotidyltransferase</keyword>
<evidence type="ECO:0000256" key="11">
    <source>
        <dbReference type="HAMAP-Rule" id="MF_00244"/>
    </source>
</evidence>
<dbReference type="EC" id="2.7.7.18" evidence="11"/>